<protein>
    <submittedName>
        <fullName evidence="3">Thioredoxin domain-containing protein</fullName>
    </submittedName>
</protein>
<evidence type="ECO:0000259" key="2">
    <source>
        <dbReference type="Pfam" id="PF13462"/>
    </source>
</evidence>
<dbReference type="InterPro" id="IPR036249">
    <property type="entry name" value="Thioredoxin-like_sf"/>
</dbReference>
<feature type="signal peptide" evidence="1">
    <location>
        <begin position="1"/>
        <end position="28"/>
    </location>
</feature>
<evidence type="ECO:0000256" key="1">
    <source>
        <dbReference type="SAM" id="SignalP"/>
    </source>
</evidence>
<dbReference type="EMBL" id="JBDXMX010000005">
    <property type="protein sequence ID" value="MEO9248578.1"/>
    <property type="molecule type" value="Genomic_DNA"/>
</dbReference>
<dbReference type="SUPFAM" id="SSF52833">
    <property type="entry name" value="Thioredoxin-like"/>
    <property type="match status" value="1"/>
</dbReference>
<gene>
    <name evidence="3" type="ORF">ABDK96_12895</name>
</gene>
<dbReference type="PROSITE" id="PS51257">
    <property type="entry name" value="PROKAR_LIPOPROTEIN"/>
    <property type="match status" value="1"/>
</dbReference>
<keyword evidence="4" id="KW-1185">Reference proteome</keyword>
<dbReference type="RefSeq" id="WP_347921179.1">
    <property type="nucleotide sequence ID" value="NZ_JBDXMX010000005.1"/>
</dbReference>
<evidence type="ECO:0000313" key="4">
    <source>
        <dbReference type="Proteomes" id="UP001484097"/>
    </source>
</evidence>
<dbReference type="CDD" id="cd02972">
    <property type="entry name" value="DsbA_family"/>
    <property type="match status" value="1"/>
</dbReference>
<comment type="caution">
    <text evidence="3">The sequence shown here is derived from an EMBL/GenBank/DDBJ whole genome shotgun (WGS) entry which is preliminary data.</text>
</comment>
<dbReference type="Gene3D" id="3.40.30.10">
    <property type="entry name" value="Glutaredoxin"/>
    <property type="match status" value="1"/>
</dbReference>
<keyword evidence="1" id="KW-0732">Signal</keyword>
<dbReference type="Proteomes" id="UP001484097">
    <property type="component" value="Unassembled WGS sequence"/>
</dbReference>
<reference evidence="3 4" key="1">
    <citation type="submission" date="2024-05" db="EMBL/GenBank/DDBJ databases">
        <authorList>
            <person name="Yi C."/>
        </authorList>
    </citation>
    <scope>NUCLEOTIDE SEQUENCE [LARGE SCALE GENOMIC DNA]</scope>
    <source>
        <strain evidence="3 4">XS13</strain>
    </source>
</reference>
<dbReference type="InterPro" id="IPR012336">
    <property type="entry name" value="Thioredoxin-like_fold"/>
</dbReference>
<name>A0ABV0IK94_9MICC</name>
<dbReference type="Pfam" id="PF13462">
    <property type="entry name" value="Thioredoxin_4"/>
    <property type="match status" value="1"/>
</dbReference>
<feature type="domain" description="Thioredoxin-like fold" evidence="2">
    <location>
        <begin position="41"/>
        <end position="189"/>
    </location>
</feature>
<organism evidence="3 4">
    <name type="scientific">Citricoccus nitrophenolicus</name>
    <dbReference type="NCBI Taxonomy" id="863575"/>
    <lineage>
        <taxon>Bacteria</taxon>
        <taxon>Bacillati</taxon>
        <taxon>Actinomycetota</taxon>
        <taxon>Actinomycetes</taxon>
        <taxon>Micrococcales</taxon>
        <taxon>Micrococcaceae</taxon>
        <taxon>Citricoccus</taxon>
    </lineage>
</organism>
<proteinExistence type="predicted"/>
<accession>A0ABV0IK94</accession>
<evidence type="ECO:0000313" key="3">
    <source>
        <dbReference type="EMBL" id="MEO9248578.1"/>
    </source>
</evidence>
<feature type="chain" id="PRO_5045885439" evidence="1">
    <location>
        <begin position="29"/>
        <end position="215"/>
    </location>
</feature>
<sequence length="215" mass="22488">MRTIPSRLGASLAVAAVAALTLTGCADAIRSAGSEGDPDPSTAREVQIFEDFACPHCAAFHEQYGGMVHGLVSGGEAEVDYRIVDFLGRGDPESWSTRAATAYYCLEDSLGDGEAAAGTLHGFQSWLFEQATTQPADEALVARAGEMSGGAGHAEEIGQCITGDGAAERIEAALSDFTDFGLRGVPSVYSPAESTLYHPEEHGDLKSWLTASETP</sequence>